<dbReference type="Pfam" id="PF08327">
    <property type="entry name" value="AHSA1"/>
    <property type="match status" value="1"/>
</dbReference>
<feature type="domain" description="Activator of Hsp90 ATPase homologue 1/2-like C-terminal" evidence="1">
    <location>
        <begin position="14"/>
        <end position="132"/>
    </location>
</feature>
<protein>
    <submittedName>
        <fullName evidence="2">SRPBCC domain-containing protein</fullName>
    </submittedName>
</protein>
<keyword evidence="3" id="KW-1185">Reference proteome</keyword>
<accession>A0A8F6TXH0</accession>
<organism evidence="2 3">
    <name type="scientific">Gymnodinialimonas ceratoperidinii</name>
    <dbReference type="NCBI Taxonomy" id="2856823"/>
    <lineage>
        <taxon>Bacteria</taxon>
        <taxon>Pseudomonadati</taxon>
        <taxon>Pseudomonadota</taxon>
        <taxon>Alphaproteobacteria</taxon>
        <taxon>Rhodobacterales</taxon>
        <taxon>Paracoccaceae</taxon>
        <taxon>Gymnodinialimonas</taxon>
    </lineage>
</organism>
<sequence>MTSHTIEKSLILAAAPANVWAFLTDPDKLAIWFHRPDNALTSPGPFSMPGEDGEPLVWGEVREARAPSHLSYSFTARPMGGHMTEVTWELSELEAGTRLRLTHSGIPAGAEAFGLLTGFDGGWDRHLLSLREASAAD</sequence>
<dbReference type="CDD" id="cd07814">
    <property type="entry name" value="SRPBCC_CalC_Aha1-like"/>
    <property type="match status" value="1"/>
</dbReference>
<dbReference type="Proteomes" id="UP000825009">
    <property type="component" value="Chromosome"/>
</dbReference>
<evidence type="ECO:0000313" key="2">
    <source>
        <dbReference type="EMBL" id="QXT40721.1"/>
    </source>
</evidence>
<dbReference type="EMBL" id="CP079194">
    <property type="protein sequence ID" value="QXT40721.1"/>
    <property type="molecule type" value="Genomic_DNA"/>
</dbReference>
<gene>
    <name evidence="2" type="ORF">KYE46_05655</name>
</gene>
<evidence type="ECO:0000313" key="3">
    <source>
        <dbReference type="Proteomes" id="UP000825009"/>
    </source>
</evidence>
<dbReference type="KEGG" id="gce:KYE46_05655"/>
<evidence type="ECO:0000259" key="1">
    <source>
        <dbReference type="Pfam" id="PF08327"/>
    </source>
</evidence>
<dbReference type="RefSeq" id="WP_219004076.1">
    <property type="nucleotide sequence ID" value="NZ_CP079194.1"/>
</dbReference>
<reference evidence="2 3" key="1">
    <citation type="submission" date="2021-07" db="EMBL/GenBank/DDBJ databases">
        <title>A novel Jannaschia species isolated from marine dinoflagellate Ceratoperidinium margalefii.</title>
        <authorList>
            <person name="Jiang Y."/>
            <person name="Li Z."/>
        </authorList>
    </citation>
    <scope>NUCLEOTIDE SEQUENCE [LARGE SCALE GENOMIC DNA]</scope>
    <source>
        <strain evidence="2 3">J12C1-MA-4</strain>
    </source>
</reference>
<dbReference type="AlphaFoldDB" id="A0A8F6TXH0"/>
<dbReference type="InterPro" id="IPR013538">
    <property type="entry name" value="ASHA1/2-like_C"/>
</dbReference>
<proteinExistence type="predicted"/>
<name>A0A8F6TXH0_9RHOB</name>